<keyword evidence="10 11" id="KW-0275">Fatty acid biosynthesis</keyword>
<comment type="similarity">
    <text evidence="2">Belongs to the P-Pant transferase superfamily. Gsp/Sfp/HetI/AcpT family.</text>
</comment>
<keyword evidence="6 11" id="KW-0479">Metal-binding</keyword>
<evidence type="ECO:0000256" key="9">
    <source>
        <dbReference type="ARBA" id="ARBA00023098"/>
    </source>
</evidence>
<proteinExistence type="inferred from homology"/>
<evidence type="ECO:0000256" key="10">
    <source>
        <dbReference type="ARBA" id="ARBA00023160"/>
    </source>
</evidence>
<dbReference type="EMBL" id="JAHLFV010000152">
    <property type="protein sequence ID" value="MBU3850169.1"/>
    <property type="molecule type" value="Genomic_DNA"/>
</dbReference>
<evidence type="ECO:0000259" key="12">
    <source>
        <dbReference type="Pfam" id="PF01648"/>
    </source>
</evidence>
<feature type="binding site" evidence="11">
    <location>
        <position position="55"/>
    </location>
    <ligand>
        <name>Mg(2+)</name>
        <dbReference type="ChEBI" id="CHEBI:18420"/>
    </ligand>
</feature>
<dbReference type="InterPro" id="IPR004568">
    <property type="entry name" value="Ppantetheine-prot_Trfase_dom"/>
</dbReference>
<reference evidence="13" key="1">
    <citation type="journal article" date="2021" name="PeerJ">
        <title>Extensive microbial diversity within the chicken gut microbiome revealed by metagenomics and culture.</title>
        <authorList>
            <person name="Gilroy R."/>
            <person name="Ravi A."/>
            <person name="Getino M."/>
            <person name="Pursley I."/>
            <person name="Horton D.L."/>
            <person name="Alikhan N.F."/>
            <person name="Baker D."/>
            <person name="Gharbi K."/>
            <person name="Hall N."/>
            <person name="Watson M."/>
            <person name="Adriaenssens E.M."/>
            <person name="Foster-Nyarko E."/>
            <person name="Jarju S."/>
            <person name="Secka A."/>
            <person name="Antonio M."/>
            <person name="Oren A."/>
            <person name="Chaudhuri R.R."/>
            <person name="La Ragione R."/>
            <person name="Hildebrand F."/>
            <person name="Pallen M.J."/>
        </authorList>
    </citation>
    <scope>NUCLEOTIDE SEQUENCE</scope>
    <source>
        <strain evidence="13">Gambia15-2214</strain>
    </source>
</reference>
<evidence type="ECO:0000256" key="6">
    <source>
        <dbReference type="ARBA" id="ARBA00022723"/>
    </source>
</evidence>
<dbReference type="PANTHER" id="PTHR12215">
    <property type="entry name" value="PHOSPHOPANTETHEINE TRANSFERASE"/>
    <property type="match status" value="1"/>
</dbReference>
<dbReference type="Proteomes" id="UP000823914">
    <property type="component" value="Unassembled WGS sequence"/>
</dbReference>
<dbReference type="Pfam" id="PF01648">
    <property type="entry name" value="ACPS"/>
    <property type="match status" value="1"/>
</dbReference>
<feature type="binding site" evidence="11">
    <location>
        <position position="8"/>
    </location>
    <ligand>
        <name>Mg(2+)</name>
        <dbReference type="ChEBI" id="CHEBI:18420"/>
    </ligand>
</feature>
<dbReference type="InterPro" id="IPR037143">
    <property type="entry name" value="4-PPantetheinyl_Trfase_dom_sf"/>
</dbReference>
<evidence type="ECO:0000256" key="4">
    <source>
        <dbReference type="ARBA" id="ARBA00022516"/>
    </source>
</evidence>
<evidence type="ECO:0000313" key="13">
    <source>
        <dbReference type="EMBL" id="MBU3850169.1"/>
    </source>
</evidence>
<dbReference type="GO" id="GO:0006633">
    <property type="term" value="P:fatty acid biosynthetic process"/>
    <property type="evidence" value="ECO:0007669"/>
    <property type="project" value="UniProtKB-UniRule"/>
</dbReference>
<keyword evidence="4 11" id="KW-0444">Lipid biosynthesis</keyword>
<dbReference type="HAMAP" id="MF_00101">
    <property type="entry name" value="AcpS"/>
    <property type="match status" value="1"/>
</dbReference>
<evidence type="ECO:0000256" key="3">
    <source>
        <dbReference type="ARBA" id="ARBA00022490"/>
    </source>
</evidence>
<organism evidence="13 14">
    <name type="scientific">Candidatus Treponema excrementipullorum</name>
    <dbReference type="NCBI Taxonomy" id="2838768"/>
    <lineage>
        <taxon>Bacteria</taxon>
        <taxon>Pseudomonadati</taxon>
        <taxon>Spirochaetota</taxon>
        <taxon>Spirochaetia</taxon>
        <taxon>Spirochaetales</taxon>
        <taxon>Treponemataceae</taxon>
        <taxon>Treponema</taxon>
    </lineage>
</organism>
<dbReference type="AlphaFoldDB" id="A0A9E2L2I1"/>
<evidence type="ECO:0000256" key="1">
    <source>
        <dbReference type="ARBA" id="ARBA00001946"/>
    </source>
</evidence>
<dbReference type="NCBIfam" id="TIGR00556">
    <property type="entry name" value="pantethn_trn"/>
    <property type="match status" value="1"/>
</dbReference>
<keyword evidence="5 11" id="KW-0808">Transferase</keyword>
<evidence type="ECO:0000256" key="5">
    <source>
        <dbReference type="ARBA" id="ARBA00022679"/>
    </source>
</evidence>
<evidence type="ECO:0000256" key="7">
    <source>
        <dbReference type="ARBA" id="ARBA00022832"/>
    </source>
</evidence>
<dbReference type="EC" id="2.7.8.7" evidence="11"/>
<dbReference type="GO" id="GO:0000287">
    <property type="term" value="F:magnesium ion binding"/>
    <property type="evidence" value="ECO:0007669"/>
    <property type="project" value="UniProtKB-UniRule"/>
</dbReference>
<dbReference type="InterPro" id="IPR008278">
    <property type="entry name" value="4-PPantetheinyl_Trfase_dom"/>
</dbReference>
<keyword evidence="9 11" id="KW-0443">Lipid metabolism</keyword>
<dbReference type="Gene3D" id="3.90.470.20">
    <property type="entry name" value="4'-phosphopantetheinyl transferase domain"/>
    <property type="match status" value="1"/>
</dbReference>
<dbReference type="NCBIfam" id="TIGR00516">
    <property type="entry name" value="acpS"/>
    <property type="match status" value="1"/>
</dbReference>
<comment type="catalytic activity">
    <reaction evidence="11">
        <text>apo-[ACP] + CoA = holo-[ACP] + adenosine 3',5'-bisphosphate + H(+)</text>
        <dbReference type="Rhea" id="RHEA:12068"/>
        <dbReference type="Rhea" id="RHEA-COMP:9685"/>
        <dbReference type="Rhea" id="RHEA-COMP:9690"/>
        <dbReference type="ChEBI" id="CHEBI:15378"/>
        <dbReference type="ChEBI" id="CHEBI:29999"/>
        <dbReference type="ChEBI" id="CHEBI:57287"/>
        <dbReference type="ChEBI" id="CHEBI:58343"/>
        <dbReference type="ChEBI" id="CHEBI:64479"/>
        <dbReference type="EC" id="2.7.8.7"/>
    </reaction>
</comment>
<dbReference type="GO" id="GO:0005829">
    <property type="term" value="C:cytosol"/>
    <property type="evidence" value="ECO:0007669"/>
    <property type="project" value="TreeGrafter"/>
</dbReference>
<name>A0A9E2L2I1_9SPIR</name>
<dbReference type="GO" id="GO:0008897">
    <property type="term" value="F:holo-[acyl-carrier-protein] synthase activity"/>
    <property type="evidence" value="ECO:0007669"/>
    <property type="project" value="UniProtKB-UniRule"/>
</dbReference>
<protein>
    <recommendedName>
        <fullName evidence="11">Holo-[acyl-carrier-protein] synthase</fullName>
        <shortName evidence="11">Holo-ACP synthase</shortName>
        <ecNumber evidence="11">2.7.8.7</ecNumber>
    </recommendedName>
    <alternativeName>
        <fullName evidence="11">4'-phosphopantetheinyl transferase AcpS</fullName>
    </alternativeName>
</protein>
<dbReference type="InterPro" id="IPR002582">
    <property type="entry name" value="ACPS"/>
</dbReference>
<comment type="subcellular location">
    <subcellularLocation>
        <location evidence="11">Cytoplasm</location>
    </subcellularLocation>
</comment>
<comment type="caution">
    <text evidence="13">The sequence shown here is derived from an EMBL/GenBank/DDBJ whole genome shotgun (WGS) entry which is preliminary data.</text>
</comment>
<comment type="function">
    <text evidence="11">Transfers the 4'-phosphopantetheine moiety from coenzyme A to a Ser of acyl-carrier-protein.</text>
</comment>
<dbReference type="GO" id="GO:0019878">
    <property type="term" value="P:lysine biosynthetic process via aminoadipic acid"/>
    <property type="evidence" value="ECO:0007669"/>
    <property type="project" value="TreeGrafter"/>
</dbReference>
<accession>A0A9E2L2I1</accession>
<sequence>MVLGIGVDIVKVQRFNSWIQNRKLVERFFSAEEVKILDSKVGVAQSLAARFAAKEAFGKALGTGIRNFELKEVEVKKDSLGKPFLQVSGAAKKLCETVGVEKIHLSISHEKEYAVAFIVLETA</sequence>
<reference evidence="13" key="2">
    <citation type="submission" date="2021-04" db="EMBL/GenBank/DDBJ databases">
        <authorList>
            <person name="Gilroy R."/>
        </authorList>
    </citation>
    <scope>NUCLEOTIDE SEQUENCE</scope>
    <source>
        <strain evidence="13">Gambia15-2214</strain>
    </source>
</reference>
<keyword evidence="3 11" id="KW-0963">Cytoplasm</keyword>
<evidence type="ECO:0000256" key="11">
    <source>
        <dbReference type="HAMAP-Rule" id="MF_00101"/>
    </source>
</evidence>
<feature type="domain" description="4'-phosphopantetheinyl transferase" evidence="12">
    <location>
        <begin position="4"/>
        <end position="117"/>
    </location>
</feature>
<evidence type="ECO:0000313" key="14">
    <source>
        <dbReference type="Proteomes" id="UP000823914"/>
    </source>
</evidence>
<comment type="cofactor">
    <cofactor evidence="1 11">
        <name>Mg(2+)</name>
        <dbReference type="ChEBI" id="CHEBI:18420"/>
    </cofactor>
</comment>
<comment type="similarity">
    <text evidence="11">Belongs to the P-Pant transferase superfamily. AcpS family.</text>
</comment>
<gene>
    <name evidence="11" type="primary">acpS</name>
    <name evidence="13" type="ORF">IAA16_06345</name>
</gene>
<evidence type="ECO:0000256" key="8">
    <source>
        <dbReference type="ARBA" id="ARBA00022842"/>
    </source>
</evidence>
<keyword evidence="7 11" id="KW-0276">Fatty acid metabolism</keyword>
<keyword evidence="8 11" id="KW-0460">Magnesium</keyword>
<dbReference type="NCBIfam" id="NF000832">
    <property type="entry name" value="PRK00070.3-2"/>
    <property type="match status" value="1"/>
</dbReference>
<evidence type="ECO:0000256" key="2">
    <source>
        <dbReference type="ARBA" id="ARBA00010990"/>
    </source>
</evidence>
<dbReference type="InterPro" id="IPR050559">
    <property type="entry name" value="P-Pant_transferase_sf"/>
</dbReference>
<dbReference type="PANTHER" id="PTHR12215:SF10">
    <property type="entry name" value="L-AMINOADIPATE-SEMIALDEHYDE DEHYDROGENASE-PHOSPHOPANTETHEINYL TRANSFERASE"/>
    <property type="match status" value="1"/>
</dbReference>
<dbReference type="SUPFAM" id="SSF56214">
    <property type="entry name" value="4'-phosphopantetheinyl transferase"/>
    <property type="match status" value="1"/>
</dbReference>